<name>A0A5E4QYR7_9NEOP</name>
<dbReference type="AlphaFoldDB" id="A0A5E4QYR7"/>
<accession>A0A5E4QYR7</accession>
<evidence type="ECO:0000313" key="2">
    <source>
        <dbReference type="EMBL" id="VVD02833.1"/>
    </source>
</evidence>
<dbReference type="Proteomes" id="UP000324832">
    <property type="component" value="Unassembled WGS sequence"/>
</dbReference>
<feature type="compositionally biased region" description="Polar residues" evidence="1">
    <location>
        <begin position="38"/>
        <end position="52"/>
    </location>
</feature>
<proteinExistence type="predicted"/>
<evidence type="ECO:0000256" key="1">
    <source>
        <dbReference type="SAM" id="MobiDB-lite"/>
    </source>
</evidence>
<organism evidence="2 3">
    <name type="scientific">Leptidea sinapis</name>
    <dbReference type="NCBI Taxonomy" id="189913"/>
    <lineage>
        <taxon>Eukaryota</taxon>
        <taxon>Metazoa</taxon>
        <taxon>Ecdysozoa</taxon>
        <taxon>Arthropoda</taxon>
        <taxon>Hexapoda</taxon>
        <taxon>Insecta</taxon>
        <taxon>Pterygota</taxon>
        <taxon>Neoptera</taxon>
        <taxon>Endopterygota</taxon>
        <taxon>Lepidoptera</taxon>
        <taxon>Glossata</taxon>
        <taxon>Ditrysia</taxon>
        <taxon>Papilionoidea</taxon>
        <taxon>Pieridae</taxon>
        <taxon>Dismorphiinae</taxon>
        <taxon>Leptidea</taxon>
    </lineage>
</organism>
<dbReference type="EMBL" id="FZQP02006366">
    <property type="protein sequence ID" value="VVD02833.1"/>
    <property type="molecule type" value="Genomic_DNA"/>
</dbReference>
<reference evidence="2 3" key="1">
    <citation type="submission" date="2017-07" db="EMBL/GenBank/DDBJ databases">
        <authorList>
            <person name="Talla V."/>
            <person name="Backstrom N."/>
        </authorList>
    </citation>
    <scope>NUCLEOTIDE SEQUENCE [LARGE SCALE GENOMIC DNA]</scope>
</reference>
<gene>
    <name evidence="2" type="ORF">LSINAPIS_LOCUS12960</name>
</gene>
<protein>
    <submittedName>
        <fullName evidence="2">Uncharacterized protein</fullName>
    </submittedName>
</protein>
<evidence type="ECO:0000313" key="3">
    <source>
        <dbReference type="Proteomes" id="UP000324832"/>
    </source>
</evidence>
<sequence length="83" mass="9558">MMEERSKGNFAIIKFDKLIVKKVLPQKTTQRHKIKPSSPLSQIHKQTNSSNKVNRKNAFDVMRERSSTLSSLTLIMTRDKNTA</sequence>
<keyword evidence="3" id="KW-1185">Reference proteome</keyword>
<feature type="region of interest" description="Disordered" evidence="1">
    <location>
        <begin position="27"/>
        <end position="53"/>
    </location>
</feature>